<keyword evidence="8" id="KW-1185">Reference proteome</keyword>
<organism evidence="7 8">
    <name type="scientific">Beauveria brongniartii RCEF 3172</name>
    <dbReference type="NCBI Taxonomy" id="1081107"/>
    <lineage>
        <taxon>Eukaryota</taxon>
        <taxon>Fungi</taxon>
        <taxon>Dikarya</taxon>
        <taxon>Ascomycota</taxon>
        <taxon>Pezizomycotina</taxon>
        <taxon>Sordariomycetes</taxon>
        <taxon>Hypocreomycetidae</taxon>
        <taxon>Hypocreales</taxon>
        <taxon>Cordycipitaceae</taxon>
        <taxon>Beauveria</taxon>
        <taxon>Beauveria brongniartii</taxon>
    </lineage>
</organism>
<gene>
    <name evidence="7" type="ORF">BBO_08798</name>
</gene>
<dbReference type="AlphaFoldDB" id="A0A166X358"/>
<comment type="caution">
    <text evidence="7">The sequence shown here is derived from an EMBL/GenBank/DDBJ whole genome shotgun (WGS) entry which is preliminary data.</text>
</comment>
<keyword evidence="3" id="KW-0442">Lipid degradation</keyword>
<feature type="chain" id="PRO_5007882135" description="1-alkyl-2-acetylglycerophosphocholine esterase" evidence="6">
    <location>
        <begin position="20"/>
        <end position="398"/>
    </location>
</feature>
<dbReference type="Gene3D" id="3.40.50.1820">
    <property type="entry name" value="alpha/beta hydrolase"/>
    <property type="match status" value="1"/>
</dbReference>
<reference evidence="7 8" key="1">
    <citation type="journal article" date="2016" name="Genome Biol. Evol.">
        <title>Divergent and convergent evolution of fungal pathogenicity.</title>
        <authorList>
            <person name="Shang Y."/>
            <person name="Xiao G."/>
            <person name="Zheng P."/>
            <person name="Cen K."/>
            <person name="Zhan S."/>
            <person name="Wang C."/>
        </authorList>
    </citation>
    <scope>NUCLEOTIDE SEQUENCE [LARGE SCALE GENOMIC DNA]</scope>
    <source>
        <strain evidence="7 8">RCEF 3172</strain>
    </source>
</reference>
<feature type="compositionally biased region" description="Low complexity" evidence="5">
    <location>
        <begin position="248"/>
        <end position="257"/>
    </location>
</feature>
<dbReference type="EC" id="3.1.1.47" evidence="1"/>
<sequence length="398" mass="42507">MRPFFTLSALAAASATAAAAILVPGPSGPYAVAYRTLLLTDHARQDPYASTPQSRRVPVSAYLPVSAPCPNKQTLPYMTPAVAAHYGQTAAEIGLANDSFAKLTMEYCSLEKLCGRGEKRTTRKSFPLVLYDTGLGIARSLYGVKARDLASQGYVVVTVDHPYDADIIEFPDGSVVKSVEFNATEPEIIKFLEVRAQDLSFVLSQLHSNHTARRHILAQYPSTIDFSRTAAVGHSLGGVASILLADRSSSSSSSSSSGRPAVRGAVNMDGGVRGPLLTAGTSAPTMQFGTAGHARTDPSWDVFWPHLRGPAAELALANSTHGTFNDGATLGALFADGQPEEVRKKLREAFGAIDPREAERAITGALVAGFEFVFEGRTEGIDKIHERFSSLELTRSHL</sequence>
<dbReference type="PANTHER" id="PTHR10272:SF14">
    <property type="entry name" value="PAF ACETYLHYDROLASE FAMILY PROTEIN"/>
    <property type="match status" value="1"/>
</dbReference>
<keyword evidence="2 7" id="KW-0378">Hydrolase</keyword>
<dbReference type="GO" id="GO:0003847">
    <property type="term" value="F:1-alkyl-2-acetylglycerophosphocholine esterase activity"/>
    <property type="evidence" value="ECO:0007669"/>
    <property type="project" value="UniProtKB-EC"/>
</dbReference>
<feature type="compositionally biased region" description="Polar residues" evidence="5">
    <location>
        <begin position="279"/>
        <end position="288"/>
    </location>
</feature>
<evidence type="ECO:0000313" key="7">
    <source>
        <dbReference type="EMBL" id="OAA35377.1"/>
    </source>
</evidence>
<keyword evidence="4" id="KW-0443">Lipid metabolism</keyword>
<dbReference type="OrthoDB" id="2363873at2759"/>
<dbReference type="InterPro" id="IPR029058">
    <property type="entry name" value="AB_hydrolase_fold"/>
</dbReference>
<dbReference type="Proteomes" id="UP000076863">
    <property type="component" value="Unassembled WGS sequence"/>
</dbReference>
<dbReference type="EMBL" id="AZHA01000043">
    <property type="protein sequence ID" value="OAA35377.1"/>
    <property type="molecule type" value="Genomic_DNA"/>
</dbReference>
<name>A0A166X358_9HYPO</name>
<dbReference type="GO" id="GO:0016042">
    <property type="term" value="P:lipid catabolic process"/>
    <property type="evidence" value="ECO:0007669"/>
    <property type="project" value="UniProtKB-KW"/>
</dbReference>
<dbReference type="PANTHER" id="PTHR10272">
    <property type="entry name" value="PLATELET-ACTIVATING FACTOR ACETYLHYDROLASE"/>
    <property type="match status" value="1"/>
</dbReference>
<feature type="region of interest" description="Disordered" evidence="5">
    <location>
        <begin position="248"/>
        <end position="292"/>
    </location>
</feature>
<feature type="signal peptide" evidence="6">
    <location>
        <begin position="1"/>
        <end position="19"/>
    </location>
</feature>
<evidence type="ECO:0000256" key="5">
    <source>
        <dbReference type="SAM" id="MobiDB-lite"/>
    </source>
</evidence>
<evidence type="ECO:0000256" key="1">
    <source>
        <dbReference type="ARBA" id="ARBA00013201"/>
    </source>
</evidence>
<evidence type="ECO:0000313" key="8">
    <source>
        <dbReference type="Proteomes" id="UP000076863"/>
    </source>
</evidence>
<keyword evidence="6" id="KW-0732">Signal</keyword>
<dbReference type="SUPFAM" id="SSF53474">
    <property type="entry name" value="alpha/beta-Hydrolases"/>
    <property type="match status" value="1"/>
</dbReference>
<proteinExistence type="predicted"/>
<accession>A0A166X358</accession>
<dbReference type="Pfam" id="PF03403">
    <property type="entry name" value="PAF-AH_p_II"/>
    <property type="match status" value="1"/>
</dbReference>
<evidence type="ECO:0000256" key="2">
    <source>
        <dbReference type="ARBA" id="ARBA00022801"/>
    </source>
</evidence>
<evidence type="ECO:0000256" key="3">
    <source>
        <dbReference type="ARBA" id="ARBA00022963"/>
    </source>
</evidence>
<evidence type="ECO:0000256" key="4">
    <source>
        <dbReference type="ARBA" id="ARBA00023098"/>
    </source>
</evidence>
<evidence type="ECO:0000256" key="6">
    <source>
        <dbReference type="SAM" id="SignalP"/>
    </source>
</evidence>
<protein>
    <recommendedName>
        <fullName evidence="1">1-alkyl-2-acetylglycerophosphocholine esterase</fullName>
        <ecNumber evidence="1">3.1.1.47</ecNumber>
    </recommendedName>
</protein>